<dbReference type="SUPFAM" id="SSF55120">
    <property type="entry name" value="Pseudouridine synthase"/>
    <property type="match status" value="1"/>
</dbReference>
<evidence type="ECO:0000256" key="5">
    <source>
        <dbReference type="ARBA" id="ARBA00033164"/>
    </source>
</evidence>
<dbReference type="RefSeq" id="WP_249285313.1">
    <property type="nucleotide sequence ID" value="NZ_JACRSO010000003.1"/>
</dbReference>
<gene>
    <name evidence="7" type="ORF">H8699_08525</name>
</gene>
<dbReference type="GO" id="GO:0006396">
    <property type="term" value="P:RNA processing"/>
    <property type="evidence" value="ECO:0007669"/>
    <property type="project" value="UniProtKB-ARBA"/>
</dbReference>
<dbReference type="GO" id="GO:0003723">
    <property type="term" value="F:RNA binding"/>
    <property type="evidence" value="ECO:0007669"/>
    <property type="project" value="InterPro"/>
</dbReference>
<dbReference type="PANTHER" id="PTHR21600">
    <property type="entry name" value="MITOCHONDRIAL RNA PSEUDOURIDINE SYNTHASE"/>
    <property type="match status" value="1"/>
</dbReference>
<dbReference type="GO" id="GO:0140098">
    <property type="term" value="F:catalytic activity, acting on RNA"/>
    <property type="evidence" value="ECO:0007669"/>
    <property type="project" value="UniProtKB-ARBA"/>
</dbReference>
<dbReference type="PANTHER" id="PTHR21600:SF83">
    <property type="entry name" value="PSEUDOURIDYLATE SYNTHASE RPUSD4, MITOCHONDRIAL"/>
    <property type="match status" value="1"/>
</dbReference>
<dbReference type="Proteomes" id="UP000654279">
    <property type="component" value="Unassembled WGS sequence"/>
</dbReference>
<comment type="similarity">
    <text evidence="2">Belongs to the pseudouridine synthase RluA family.</text>
</comment>
<evidence type="ECO:0000256" key="3">
    <source>
        <dbReference type="ARBA" id="ARBA00023235"/>
    </source>
</evidence>
<accession>A0A926D346</accession>
<dbReference type="GO" id="GO:0009982">
    <property type="term" value="F:pseudouridine synthase activity"/>
    <property type="evidence" value="ECO:0007669"/>
    <property type="project" value="InterPro"/>
</dbReference>
<dbReference type="GO" id="GO:0001522">
    <property type="term" value="P:pseudouridine synthesis"/>
    <property type="evidence" value="ECO:0007669"/>
    <property type="project" value="InterPro"/>
</dbReference>
<dbReference type="InterPro" id="IPR006145">
    <property type="entry name" value="PsdUridine_synth_RsuA/RluA"/>
</dbReference>
<dbReference type="InterPro" id="IPR020103">
    <property type="entry name" value="PsdUridine_synth_cat_dom_sf"/>
</dbReference>
<evidence type="ECO:0000259" key="6">
    <source>
        <dbReference type="Pfam" id="PF00849"/>
    </source>
</evidence>
<organism evidence="7 8">
    <name type="scientific">Luoshenia tenuis</name>
    <dbReference type="NCBI Taxonomy" id="2763654"/>
    <lineage>
        <taxon>Bacteria</taxon>
        <taxon>Bacillati</taxon>
        <taxon>Bacillota</taxon>
        <taxon>Clostridia</taxon>
        <taxon>Christensenellales</taxon>
        <taxon>Christensenellaceae</taxon>
        <taxon>Luoshenia</taxon>
    </lineage>
</organism>
<dbReference type="Gene3D" id="3.30.2350.10">
    <property type="entry name" value="Pseudouridine synthase"/>
    <property type="match status" value="1"/>
</dbReference>
<keyword evidence="3" id="KW-0413">Isomerase</keyword>
<comment type="catalytic activity">
    <reaction evidence="1">
        <text>a uridine in RNA = a pseudouridine in RNA</text>
        <dbReference type="Rhea" id="RHEA:48348"/>
        <dbReference type="Rhea" id="RHEA-COMP:12068"/>
        <dbReference type="Rhea" id="RHEA-COMP:12069"/>
        <dbReference type="ChEBI" id="CHEBI:65314"/>
        <dbReference type="ChEBI" id="CHEBI:65315"/>
    </reaction>
</comment>
<proteinExistence type="inferred from homology"/>
<protein>
    <recommendedName>
        <fullName evidence="4">RNA pseudouridylate synthase</fullName>
    </recommendedName>
    <alternativeName>
        <fullName evidence="5">RNA-uridine isomerase</fullName>
    </alternativeName>
</protein>
<evidence type="ECO:0000256" key="2">
    <source>
        <dbReference type="ARBA" id="ARBA00010876"/>
    </source>
</evidence>
<comment type="caution">
    <text evidence="7">The sequence shown here is derived from an EMBL/GenBank/DDBJ whole genome shotgun (WGS) entry which is preliminary data.</text>
</comment>
<evidence type="ECO:0000313" key="8">
    <source>
        <dbReference type="Proteomes" id="UP000654279"/>
    </source>
</evidence>
<evidence type="ECO:0000313" key="7">
    <source>
        <dbReference type="EMBL" id="MBC8529470.1"/>
    </source>
</evidence>
<evidence type="ECO:0000256" key="4">
    <source>
        <dbReference type="ARBA" id="ARBA00031870"/>
    </source>
</evidence>
<dbReference type="CDD" id="cd02869">
    <property type="entry name" value="PseudoU_synth_RluA_like"/>
    <property type="match status" value="1"/>
</dbReference>
<reference evidence="7" key="1">
    <citation type="submission" date="2020-08" db="EMBL/GenBank/DDBJ databases">
        <title>Genome public.</title>
        <authorList>
            <person name="Liu C."/>
            <person name="Sun Q."/>
        </authorList>
    </citation>
    <scope>NUCLEOTIDE SEQUENCE</scope>
    <source>
        <strain evidence="7">NSJ-44</strain>
    </source>
</reference>
<dbReference type="EMBL" id="JACRSO010000003">
    <property type="protein sequence ID" value="MBC8529470.1"/>
    <property type="molecule type" value="Genomic_DNA"/>
</dbReference>
<name>A0A926D346_9FIRM</name>
<evidence type="ECO:0000256" key="1">
    <source>
        <dbReference type="ARBA" id="ARBA00000073"/>
    </source>
</evidence>
<dbReference type="InterPro" id="IPR050188">
    <property type="entry name" value="RluA_PseudoU_synthase"/>
</dbReference>
<sequence>MSRVVYEDNHLLVVDKSPNVPVQADASGDSDLLSEMKAYIKARYQKPGAVYLGLVHRLDRPVGGLIVFARTSKAAARLSDQVRRRALGRVYWAVVRGQMAPEGTLEDYLLKNTAENRVSVVAGDTPGAKHARLRYRVLAARDGLSLVAIRLETGRSHQIRVQFAHAGHPLWGDQRYGRPYSKPGEQIALWARELHLEHPTKKEPMAFESPAPQSEPWRLFEREIAAIPAGGAGAGLGGETEKTI</sequence>
<dbReference type="Pfam" id="PF00849">
    <property type="entry name" value="PseudoU_synth_2"/>
    <property type="match status" value="1"/>
</dbReference>
<keyword evidence="8" id="KW-1185">Reference proteome</keyword>
<dbReference type="AlphaFoldDB" id="A0A926D346"/>
<feature type="domain" description="Pseudouridine synthase RsuA/RluA-like" evidence="6">
    <location>
        <begin position="10"/>
        <end position="165"/>
    </location>
</feature>